<dbReference type="InterPro" id="IPR036291">
    <property type="entry name" value="NAD(P)-bd_dom_sf"/>
</dbReference>
<dbReference type="Pfam" id="PF14833">
    <property type="entry name" value="NAD_binding_11"/>
    <property type="match status" value="1"/>
</dbReference>
<dbReference type="PANTHER" id="PTHR43580:SF8">
    <property type="entry name" value="6-PHOSPHOGLUCONATE DEHYDROGENASE NADP-BINDING DOMAIN-CONTAINING PROTEIN-RELATED"/>
    <property type="match status" value="1"/>
</dbReference>
<dbReference type="GO" id="GO:0050661">
    <property type="term" value="F:NADP binding"/>
    <property type="evidence" value="ECO:0007669"/>
    <property type="project" value="InterPro"/>
</dbReference>
<feature type="domain" description="6-phosphogluconate dehydrogenase NADP-binding" evidence="3">
    <location>
        <begin position="10"/>
        <end position="177"/>
    </location>
</feature>
<feature type="domain" description="3-hydroxyisobutyrate dehydrogenase-like NAD-binding" evidence="4">
    <location>
        <begin position="187"/>
        <end position="302"/>
    </location>
</feature>
<dbReference type="EMBL" id="PJQD01000001">
    <property type="protein sequence ID" value="POY76889.1"/>
    <property type="molecule type" value="Genomic_DNA"/>
</dbReference>
<dbReference type="Gene3D" id="1.10.1040.10">
    <property type="entry name" value="N-(1-d-carboxylethyl)-l-norvaline Dehydrogenase, domain 2"/>
    <property type="match status" value="1"/>
</dbReference>
<dbReference type="SUPFAM" id="SSF48179">
    <property type="entry name" value="6-phosphogluconate dehydrogenase C-terminal domain-like"/>
    <property type="match status" value="1"/>
</dbReference>
<dbReference type="InterPro" id="IPR029154">
    <property type="entry name" value="HIBADH-like_NADP-bd"/>
</dbReference>
<organism evidence="5 6">
    <name type="scientific">Rhodotorula taiwanensis</name>
    <dbReference type="NCBI Taxonomy" id="741276"/>
    <lineage>
        <taxon>Eukaryota</taxon>
        <taxon>Fungi</taxon>
        <taxon>Dikarya</taxon>
        <taxon>Basidiomycota</taxon>
        <taxon>Pucciniomycotina</taxon>
        <taxon>Microbotryomycetes</taxon>
        <taxon>Sporidiobolales</taxon>
        <taxon>Sporidiobolaceae</taxon>
        <taxon>Rhodotorula</taxon>
    </lineage>
</organism>
<comment type="caution">
    <text evidence="5">The sequence shown here is derived from an EMBL/GenBank/DDBJ whole genome shotgun (WGS) entry which is preliminary data.</text>
</comment>
<dbReference type="PANTHER" id="PTHR43580">
    <property type="entry name" value="OXIDOREDUCTASE GLYR1-RELATED"/>
    <property type="match status" value="1"/>
</dbReference>
<dbReference type="InterPro" id="IPR008927">
    <property type="entry name" value="6-PGluconate_DH-like_C_sf"/>
</dbReference>
<dbReference type="InterPro" id="IPR002204">
    <property type="entry name" value="3-OH-isobutyrate_DH-rel_CS"/>
</dbReference>
<accession>A0A2S5BJE6</accession>
<dbReference type="PROSITE" id="PS00895">
    <property type="entry name" value="3_HYDROXYISOBUT_DH"/>
    <property type="match status" value="1"/>
</dbReference>
<dbReference type="InterPro" id="IPR006115">
    <property type="entry name" value="6PGDH_NADP-bd"/>
</dbReference>
<evidence type="ECO:0000259" key="3">
    <source>
        <dbReference type="Pfam" id="PF03446"/>
    </source>
</evidence>
<evidence type="ECO:0000259" key="4">
    <source>
        <dbReference type="Pfam" id="PF14833"/>
    </source>
</evidence>
<gene>
    <name evidence="5" type="ORF">BMF94_0141</name>
</gene>
<dbReference type="Pfam" id="PF03446">
    <property type="entry name" value="NAD_binding_2"/>
    <property type="match status" value="1"/>
</dbReference>
<protein>
    <recommendedName>
        <fullName evidence="7">6-phosphogluconate dehydrogenase NADP-binding domain-containing protein</fullName>
    </recommendedName>
</protein>
<evidence type="ECO:0000313" key="5">
    <source>
        <dbReference type="EMBL" id="POY76889.1"/>
    </source>
</evidence>
<evidence type="ECO:0008006" key="7">
    <source>
        <dbReference type="Google" id="ProtNLM"/>
    </source>
</evidence>
<comment type="similarity">
    <text evidence="1">Belongs to the HIBADH-related family. NP60 subfamily.</text>
</comment>
<dbReference type="GO" id="GO:0051287">
    <property type="term" value="F:NAD binding"/>
    <property type="evidence" value="ECO:0007669"/>
    <property type="project" value="InterPro"/>
</dbReference>
<dbReference type="InterPro" id="IPR051265">
    <property type="entry name" value="HIBADH-related_NP60_sf"/>
</dbReference>
<dbReference type="STRING" id="741276.A0A2S5BJE6"/>
<evidence type="ECO:0000256" key="2">
    <source>
        <dbReference type="SAM" id="MobiDB-lite"/>
    </source>
</evidence>
<dbReference type="Gene3D" id="3.40.50.720">
    <property type="entry name" value="NAD(P)-binding Rossmann-like Domain"/>
    <property type="match status" value="1"/>
</dbReference>
<dbReference type="InterPro" id="IPR013328">
    <property type="entry name" value="6PGD_dom2"/>
</dbReference>
<evidence type="ECO:0000256" key="1">
    <source>
        <dbReference type="ARBA" id="ARBA00007598"/>
    </source>
</evidence>
<name>A0A2S5BJE6_9BASI</name>
<evidence type="ECO:0000313" key="6">
    <source>
        <dbReference type="Proteomes" id="UP000237144"/>
    </source>
</evidence>
<dbReference type="AlphaFoldDB" id="A0A2S5BJE6"/>
<sequence length="351" mass="37317">MPSFETQQWGFLGLGNMGLHMANNLAEHLANHQDHGAHPPLLLYNRTRSKMPAESDSIQHAESPKDLATRCDVVLTSLANDEAAKQVYAELYEGAKERGKSGKGTIFIDTSTLYPTTCGDLEREATKIPGAVYLCSPVFGPPPMAKAGKLVFVLSGDVFAKKRVAPYLVPAMGRRIIDVGSNVERAAAFKLCGNGTIATLIEVLAEGLTLADKSGVGADLYYEFIKEFLPAPSMIGYGGKILNNEFEASTGFTTVGGLKDVTHVRRLAQSVGVTLPALDAAQRGLVASIANGGAEMDWSTMVAGTRLSAGLNPFTGRKDHPQDTGFGAKTDDTKGSLEPESVGGIKEVKNF</sequence>
<dbReference type="GO" id="GO:0016491">
    <property type="term" value="F:oxidoreductase activity"/>
    <property type="evidence" value="ECO:0007669"/>
    <property type="project" value="InterPro"/>
</dbReference>
<feature type="region of interest" description="Disordered" evidence="2">
    <location>
        <begin position="313"/>
        <end position="344"/>
    </location>
</feature>
<dbReference type="OrthoDB" id="435038at2759"/>
<dbReference type="SUPFAM" id="SSF51735">
    <property type="entry name" value="NAD(P)-binding Rossmann-fold domains"/>
    <property type="match status" value="1"/>
</dbReference>
<keyword evidence="6" id="KW-1185">Reference proteome</keyword>
<proteinExistence type="inferred from homology"/>
<dbReference type="Proteomes" id="UP000237144">
    <property type="component" value="Unassembled WGS sequence"/>
</dbReference>
<reference evidence="5 6" key="1">
    <citation type="journal article" date="2018" name="Front. Microbiol.">
        <title>Prospects for Fungal Bioremediation of Acidic Radioactive Waste Sites: Characterization and Genome Sequence of Rhodotorula taiwanensis MD1149.</title>
        <authorList>
            <person name="Tkavc R."/>
            <person name="Matrosova V.Y."/>
            <person name="Grichenko O.E."/>
            <person name="Gostincar C."/>
            <person name="Volpe R.P."/>
            <person name="Klimenkova P."/>
            <person name="Gaidamakova E.K."/>
            <person name="Zhou C.E."/>
            <person name="Stewart B.J."/>
            <person name="Lyman M.G."/>
            <person name="Malfatti S.A."/>
            <person name="Rubinfeld B."/>
            <person name="Courtot M."/>
            <person name="Singh J."/>
            <person name="Dalgard C.L."/>
            <person name="Hamilton T."/>
            <person name="Frey K.G."/>
            <person name="Gunde-Cimerman N."/>
            <person name="Dugan L."/>
            <person name="Daly M.J."/>
        </authorList>
    </citation>
    <scope>NUCLEOTIDE SEQUENCE [LARGE SCALE GENOMIC DNA]</scope>
    <source>
        <strain evidence="5 6">MD1149</strain>
    </source>
</reference>